<dbReference type="AlphaFoldDB" id="A0A366HXB8"/>
<dbReference type="Proteomes" id="UP000253490">
    <property type="component" value="Unassembled WGS sequence"/>
</dbReference>
<dbReference type="InterPro" id="IPR025736">
    <property type="entry name" value="PucR_C-HTH_dom"/>
</dbReference>
<evidence type="ECO:0000259" key="1">
    <source>
        <dbReference type="Pfam" id="PF13556"/>
    </source>
</evidence>
<dbReference type="RefSeq" id="WP_170128326.1">
    <property type="nucleotide sequence ID" value="NZ_QNRX01000024.1"/>
</dbReference>
<sequence length="516" mass="60553">MKLTWTMILDNLKDYCILYSHMNEPTKLSGVQILSNQLPKYKCDSLLVGKISEIKDLPSTNVLNLLYITDVKTKEIPNVLMKHNTIILHTVNDLEMVFANIVEIFRKYNNWADSLLNSLIKDEGVEALLDIGSSMLENPINVRDSSLRLIAFTKNYDYKWHDIKIGFPPVYETNRVNEIRNSLEKAIHSDTPLVFPPFVEGDFSQHYEYMFNKIISMQKIIGFVIVIASNRPIQESDKDIVDYICSILSLEIQKNENIRSNRGITYHTLIQDLLEGRIKSENELSNRIWNLNWQIKKNLYIMVLHLDQCHSILEYLLYVRNIFVDIVQNNKCIVYKRKVLMIIDTDLENPIDQDTQINLEEFCISFNGYIGISQQFHEISQLEKYVNQAFIAAELGEKKQIRINDYNDYILLDFFGQLKTLDIDLNYFIHPGVKALIEYDIQNSTQYLKTLFIYLKNFRNQNSTAKELHLHRSSVLYHLQKLNKILNVDLNDYDTIFHIQLSLKLIEDDLLRTYLQ</sequence>
<feature type="domain" description="PucR C-terminal helix-turn-helix" evidence="1">
    <location>
        <begin position="447"/>
        <end position="505"/>
    </location>
</feature>
<dbReference type="InterPro" id="IPR042070">
    <property type="entry name" value="PucR_C-HTH_sf"/>
</dbReference>
<dbReference type="Gene3D" id="1.10.10.2840">
    <property type="entry name" value="PucR C-terminal helix-turn-helix domain"/>
    <property type="match status" value="1"/>
</dbReference>
<gene>
    <name evidence="2" type="ORF">DES36_12433</name>
</gene>
<dbReference type="Pfam" id="PF13556">
    <property type="entry name" value="HTH_30"/>
    <property type="match status" value="1"/>
</dbReference>
<accession>A0A366HXB8</accession>
<evidence type="ECO:0000313" key="3">
    <source>
        <dbReference type="Proteomes" id="UP000253490"/>
    </source>
</evidence>
<dbReference type="InterPro" id="IPR051448">
    <property type="entry name" value="CdaR-like_regulators"/>
</dbReference>
<comment type="caution">
    <text evidence="2">The sequence shown here is derived from an EMBL/GenBank/DDBJ whole genome shotgun (WGS) entry which is preliminary data.</text>
</comment>
<evidence type="ECO:0000313" key="2">
    <source>
        <dbReference type="EMBL" id="RBP58236.1"/>
    </source>
</evidence>
<organism evidence="2 3">
    <name type="scientific">Alkalibaculum bacchi</name>
    <dbReference type="NCBI Taxonomy" id="645887"/>
    <lineage>
        <taxon>Bacteria</taxon>
        <taxon>Bacillati</taxon>
        <taxon>Bacillota</taxon>
        <taxon>Clostridia</taxon>
        <taxon>Eubacteriales</taxon>
        <taxon>Eubacteriaceae</taxon>
        <taxon>Alkalibaculum</taxon>
    </lineage>
</organism>
<protein>
    <submittedName>
        <fullName evidence="2">PucR-like helix-turn-helix protein</fullName>
    </submittedName>
</protein>
<dbReference type="PANTHER" id="PTHR33744:SF1">
    <property type="entry name" value="DNA-BINDING TRANSCRIPTIONAL ACTIVATOR ADER"/>
    <property type="match status" value="1"/>
</dbReference>
<dbReference type="PANTHER" id="PTHR33744">
    <property type="entry name" value="CARBOHYDRATE DIACID REGULATOR"/>
    <property type="match status" value="1"/>
</dbReference>
<proteinExistence type="predicted"/>
<reference evidence="2 3" key="1">
    <citation type="submission" date="2018-06" db="EMBL/GenBank/DDBJ databases">
        <title>Genomic Encyclopedia of Type Strains, Phase IV (KMG-IV): sequencing the most valuable type-strain genomes for metagenomic binning, comparative biology and taxonomic classification.</title>
        <authorList>
            <person name="Goeker M."/>
        </authorList>
    </citation>
    <scope>NUCLEOTIDE SEQUENCE [LARGE SCALE GENOMIC DNA]</scope>
    <source>
        <strain evidence="2 3">DSM 22112</strain>
    </source>
</reference>
<name>A0A366HXB8_9FIRM</name>
<keyword evidence="3" id="KW-1185">Reference proteome</keyword>
<dbReference type="EMBL" id="QNRX01000024">
    <property type="protein sequence ID" value="RBP58236.1"/>
    <property type="molecule type" value="Genomic_DNA"/>
</dbReference>